<dbReference type="EMBL" id="QKKF02010819">
    <property type="protein sequence ID" value="RZF44400.1"/>
    <property type="molecule type" value="Genomic_DNA"/>
</dbReference>
<keyword evidence="3" id="KW-1185">Reference proteome</keyword>
<feature type="compositionally biased region" description="Pro residues" evidence="1">
    <location>
        <begin position="14"/>
        <end position="29"/>
    </location>
</feature>
<comment type="caution">
    <text evidence="2">The sequence shown here is derived from an EMBL/GenBank/DDBJ whole genome shotgun (WGS) entry which is preliminary data.</text>
</comment>
<dbReference type="AlphaFoldDB" id="A0A482XFP1"/>
<organism evidence="2 3">
    <name type="scientific">Laodelphax striatellus</name>
    <name type="common">Small brown planthopper</name>
    <name type="synonym">Delphax striatella</name>
    <dbReference type="NCBI Taxonomy" id="195883"/>
    <lineage>
        <taxon>Eukaryota</taxon>
        <taxon>Metazoa</taxon>
        <taxon>Ecdysozoa</taxon>
        <taxon>Arthropoda</taxon>
        <taxon>Hexapoda</taxon>
        <taxon>Insecta</taxon>
        <taxon>Pterygota</taxon>
        <taxon>Neoptera</taxon>
        <taxon>Paraneoptera</taxon>
        <taxon>Hemiptera</taxon>
        <taxon>Auchenorrhyncha</taxon>
        <taxon>Fulgoroidea</taxon>
        <taxon>Delphacidae</taxon>
        <taxon>Criomorphinae</taxon>
        <taxon>Laodelphax</taxon>
    </lineage>
</organism>
<protein>
    <submittedName>
        <fullName evidence="2">Uncharacterized protein</fullName>
    </submittedName>
</protein>
<gene>
    <name evidence="2" type="ORF">LSTR_LSTR010029</name>
</gene>
<evidence type="ECO:0000313" key="2">
    <source>
        <dbReference type="EMBL" id="RZF44400.1"/>
    </source>
</evidence>
<sequence length="251" mass="26661">MKDHAKTAFYFDAPSPPPPIPPPLPPPPPPHHHPLPLLHPPFPVLSFPPSVRSECLAGHYTLHANHLTPSPIKQLQPIRKTSPGPDLAAGSPINRPMIEGTSQSSSLPQHVRQLYKMAALKALIVLAVVAACMAAEEERTKKDVVAAYPAGYGYAAYPYAVSGAYPYAAGAYPYSAYSAAYPAVSAYSAAYPAAYPAAYSAAYPYSSAVAYPKAYSAYPAAYSAVPAKAYPGYAYSGVYPAYSFWIAPVVV</sequence>
<accession>A0A482XFP1</accession>
<proteinExistence type="predicted"/>
<name>A0A482XFP1_LAOST</name>
<reference evidence="2 3" key="1">
    <citation type="journal article" date="2017" name="Gigascience">
        <title>Genome sequence of the small brown planthopper, Laodelphax striatellus.</title>
        <authorList>
            <person name="Zhu J."/>
            <person name="Jiang F."/>
            <person name="Wang X."/>
            <person name="Yang P."/>
            <person name="Bao Y."/>
            <person name="Zhao W."/>
            <person name="Wang W."/>
            <person name="Lu H."/>
            <person name="Wang Q."/>
            <person name="Cui N."/>
            <person name="Li J."/>
            <person name="Chen X."/>
            <person name="Luo L."/>
            <person name="Yu J."/>
            <person name="Kang L."/>
            <person name="Cui F."/>
        </authorList>
    </citation>
    <scope>NUCLEOTIDE SEQUENCE [LARGE SCALE GENOMIC DNA]</scope>
    <source>
        <strain evidence="2">Lst14</strain>
    </source>
</reference>
<evidence type="ECO:0000256" key="1">
    <source>
        <dbReference type="SAM" id="MobiDB-lite"/>
    </source>
</evidence>
<evidence type="ECO:0000313" key="3">
    <source>
        <dbReference type="Proteomes" id="UP000291343"/>
    </source>
</evidence>
<feature type="region of interest" description="Disordered" evidence="1">
    <location>
        <begin position="11"/>
        <end position="32"/>
    </location>
</feature>
<dbReference type="InParanoid" id="A0A482XFP1"/>
<dbReference type="Proteomes" id="UP000291343">
    <property type="component" value="Unassembled WGS sequence"/>
</dbReference>